<reference evidence="1 2" key="1">
    <citation type="submission" date="2016-11" db="EMBL/GenBank/DDBJ databases">
        <title>The macronuclear genome of Stentor coeruleus: a giant cell with tiny introns.</title>
        <authorList>
            <person name="Slabodnick M."/>
            <person name="Ruby J.G."/>
            <person name="Reiff S.B."/>
            <person name="Swart E.C."/>
            <person name="Gosai S."/>
            <person name="Prabakaran S."/>
            <person name="Witkowska E."/>
            <person name="Larue G.E."/>
            <person name="Fisher S."/>
            <person name="Freeman R.M."/>
            <person name="Gunawardena J."/>
            <person name="Chu W."/>
            <person name="Stover N.A."/>
            <person name="Gregory B.D."/>
            <person name="Nowacki M."/>
            <person name="Derisi J."/>
            <person name="Roy S.W."/>
            <person name="Marshall W.F."/>
            <person name="Sood P."/>
        </authorList>
    </citation>
    <scope>NUCLEOTIDE SEQUENCE [LARGE SCALE GENOMIC DNA]</scope>
    <source>
        <strain evidence="1">WM001</strain>
    </source>
</reference>
<dbReference type="EMBL" id="MPUH01000724">
    <property type="protein sequence ID" value="OMJ74861.1"/>
    <property type="molecule type" value="Genomic_DNA"/>
</dbReference>
<comment type="caution">
    <text evidence="1">The sequence shown here is derived from an EMBL/GenBank/DDBJ whole genome shotgun (WGS) entry which is preliminary data.</text>
</comment>
<name>A0A1R2BDL8_9CILI</name>
<sequence>MSLTFYDEHLAWQQRIQKEIVRATIVQPKYTYNYSESPTKLQEIPRSLSPKKKVIKQPIQVYAHLNAEIRGKYSKHINLPISPLPQIKRYNKQSISQAHSRGSSAITSNSYFSDFEGKTADELKEILKEERYRRLRAEKYLKTLEGSFSNE</sequence>
<accession>A0A1R2BDL8</accession>
<dbReference type="Proteomes" id="UP000187209">
    <property type="component" value="Unassembled WGS sequence"/>
</dbReference>
<dbReference type="AlphaFoldDB" id="A0A1R2BDL8"/>
<gene>
    <name evidence="1" type="ORF">SteCoe_26114</name>
</gene>
<evidence type="ECO:0000313" key="1">
    <source>
        <dbReference type="EMBL" id="OMJ74861.1"/>
    </source>
</evidence>
<keyword evidence="2" id="KW-1185">Reference proteome</keyword>
<proteinExistence type="predicted"/>
<evidence type="ECO:0000313" key="2">
    <source>
        <dbReference type="Proteomes" id="UP000187209"/>
    </source>
</evidence>
<protein>
    <submittedName>
        <fullName evidence="1">Uncharacterized protein</fullName>
    </submittedName>
</protein>
<organism evidence="1 2">
    <name type="scientific">Stentor coeruleus</name>
    <dbReference type="NCBI Taxonomy" id="5963"/>
    <lineage>
        <taxon>Eukaryota</taxon>
        <taxon>Sar</taxon>
        <taxon>Alveolata</taxon>
        <taxon>Ciliophora</taxon>
        <taxon>Postciliodesmatophora</taxon>
        <taxon>Heterotrichea</taxon>
        <taxon>Heterotrichida</taxon>
        <taxon>Stentoridae</taxon>
        <taxon>Stentor</taxon>
    </lineage>
</organism>